<sequence length="721" mass="81368">MIVDPQLPRALWPIGRVIKTHPSPDGHVRSADVKMPVETEMAMDSMEVAGLGRPFNLGMLYDARKDQLIPGLILWDDKTLQNNTTKSFQHSSDFDISASDSIESKSSLLNVSASLKASFMSGLIQVGGSAEYLNDTKKFKNQSRMTFQYKATTTFKQLSVTQLPAMDAQQMEIIKKSSATHVVTGIHYGANAFFVFDSEKLEANSVQDIKGHMEAVIKKIPSICVEVEVDIKLTEEEKALTNKFSCKFYGDFILESNPVTFEDAVKTYVQLPKLLGENGEKAVPLKVWLMPLRNLFPEAPTLTSGISVGLLAKAQDVLEELKEIGMRCNDSLVDRVVENFPHIQEEVRTLQKLCNYYASDLQRTLAKKLPTIRDGKEDESSVRKLFDDRDKSPFSHEKLTKWLDHKEREINVIRSCVDVMKGTKIVRNQSELDREVLAAGVEDALCFVFTSTEKGDAYLDEMAKYLDSPTSGSTSKDEWYNSGEVLAKMKQKAKDFHDLSKVLKSRFCFLIAVIANKKYKGATIYHYKDGILVTDDFSKPDIGLVENITDRRDLIWYACDLTLDPDTANNYLHLSEGNKKATCGEWQTYLPDHPERFDTGSNTQVLCKQGLTGRHYWEVEWSDGGYQSVYVAVAYSQIQRKGGSSESQFGYNSVSWCIGQYASKLKALHDSNVMWETPFSSGFRKLGVFLDWPAGTLSFYRVSSNTFVFQNLYHNPDLEFD</sequence>
<keyword evidence="2" id="KW-1185">Reference proteome</keyword>
<organism evidence="1 2">
    <name type="scientific">Scortum barcoo</name>
    <name type="common">barcoo grunter</name>
    <dbReference type="NCBI Taxonomy" id="214431"/>
    <lineage>
        <taxon>Eukaryota</taxon>
        <taxon>Metazoa</taxon>
        <taxon>Chordata</taxon>
        <taxon>Craniata</taxon>
        <taxon>Vertebrata</taxon>
        <taxon>Euteleostomi</taxon>
        <taxon>Actinopterygii</taxon>
        <taxon>Neopterygii</taxon>
        <taxon>Teleostei</taxon>
        <taxon>Neoteleostei</taxon>
        <taxon>Acanthomorphata</taxon>
        <taxon>Eupercaria</taxon>
        <taxon>Centrarchiformes</taxon>
        <taxon>Terapontoidei</taxon>
        <taxon>Terapontidae</taxon>
        <taxon>Scortum</taxon>
    </lineage>
</organism>
<name>A0ACB8WAM7_9TELE</name>
<protein>
    <submittedName>
        <fullName evidence="1">Uncharacterized protein</fullName>
    </submittedName>
</protein>
<evidence type="ECO:0000313" key="2">
    <source>
        <dbReference type="Proteomes" id="UP000831701"/>
    </source>
</evidence>
<accession>A0ACB8WAM7</accession>
<comment type="caution">
    <text evidence="1">The sequence shown here is derived from an EMBL/GenBank/DDBJ whole genome shotgun (WGS) entry which is preliminary data.</text>
</comment>
<evidence type="ECO:0000313" key="1">
    <source>
        <dbReference type="EMBL" id="KAI3364947.1"/>
    </source>
</evidence>
<gene>
    <name evidence="1" type="ORF">L3Q82_000933</name>
</gene>
<dbReference type="EMBL" id="CM041542">
    <property type="protein sequence ID" value="KAI3364947.1"/>
    <property type="molecule type" value="Genomic_DNA"/>
</dbReference>
<reference evidence="1" key="1">
    <citation type="submission" date="2022-04" db="EMBL/GenBank/DDBJ databases">
        <title>Jade perch genome.</title>
        <authorList>
            <person name="Chao B."/>
        </authorList>
    </citation>
    <scope>NUCLEOTIDE SEQUENCE</scope>
    <source>
        <strain evidence="1">CB-2022</strain>
    </source>
</reference>
<dbReference type="Proteomes" id="UP000831701">
    <property type="component" value="Chromosome 12"/>
</dbReference>
<proteinExistence type="predicted"/>